<protein>
    <recommendedName>
        <fullName evidence="4">AvrStb6</fullName>
    </recommendedName>
</protein>
<name>A0ABR1RT48_9PEZI</name>
<reference evidence="2 3" key="1">
    <citation type="submission" date="2023-01" db="EMBL/GenBank/DDBJ databases">
        <title>Analysis of 21 Apiospora genomes using comparative genomics revels a genus with tremendous synthesis potential of carbohydrate active enzymes and secondary metabolites.</title>
        <authorList>
            <person name="Sorensen T."/>
        </authorList>
    </citation>
    <scope>NUCLEOTIDE SEQUENCE [LARGE SCALE GENOMIC DNA]</scope>
    <source>
        <strain evidence="2 3">CBS 33761</strain>
    </source>
</reference>
<gene>
    <name evidence="2" type="ORF">PG993_013744</name>
</gene>
<dbReference type="EMBL" id="JAQQWK010000013">
    <property type="protein sequence ID" value="KAK8017418.1"/>
    <property type="molecule type" value="Genomic_DNA"/>
</dbReference>
<keyword evidence="1" id="KW-0732">Signal</keyword>
<evidence type="ECO:0000313" key="2">
    <source>
        <dbReference type="EMBL" id="KAK8017418.1"/>
    </source>
</evidence>
<keyword evidence="3" id="KW-1185">Reference proteome</keyword>
<evidence type="ECO:0008006" key="4">
    <source>
        <dbReference type="Google" id="ProtNLM"/>
    </source>
</evidence>
<proteinExistence type="predicted"/>
<sequence>MRFFTTLLLLATTSGSLVSAADVCPGTYCSIGGRCEYNVNGPHCCDGGDSRKVLQCNNGKWELRNTCKENEFCTCTGSKDLVCRKRNKREDVFNA</sequence>
<dbReference type="Proteomes" id="UP001444661">
    <property type="component" value="Unassembled WGS sequence"/>
</dbReference>
<feature type="signal peptide" evidence="1">
    <location>
        <begin position="1"/>
        <end position="20"/>
    </location>
</feature>
<evidence type="ECO:0000256" key="1">
    <source>
        <dbReference type="SAM" id="SignalP"/>
    </source>
</evidence>
<comment type="caution">
    <text evidence="2">The sequence shown here is derived from an EMBL/GenBank/DDBJ whole genome shotgun (WGS) entry which is preliminary data.</text>
</comment>
<organism evidence="2 3">
    <name type="scientific">Apiospora rasikravindrae</name>
    <dbReference type="NCBI Taxonomy" id="990691"/>
    <lineage>
        <taxon>Eukaryota</taxon>
        <taxon>Fungi</taxon>
        <taxon>Dikarya</taxon>
        <taxon>Ascomycota</taxon>
        <taxon>Pezizomycotina</taxon>
        <taxon>Sordariomycetes</taxon>
        <taxon>Xylariomycetidae</taxon>
        <taxon>Amphisphaeriales</taxon>
        <taxon>Apiosporaceae</taxon>
        <taxon>Apiospora</taxon>
    </lineage>
</organism>
<accession>A0ABR1RT48</accession>
<evidence type="ECO:0000313" key="3">
    <source>
        <dbReference type="Proteomes" id="UP001444661"/>
    </source>
</evidence>
<feature type="chain" id="PRO_5045712556" description="AvrStb6" evidence="1">
    <location>
        <begin position="21"/>
        <end position="95"/>
    </location>
</feature>